<dbReference type="SUPFAM" id="SSF51197">
    <property type="entry name" value="Clavaminate synthase-like"/>
    <property type="match status" value="1"/>
</dbReference>
<sequence>MNPSITTDDLSRYHEEGHLILREAFSSDRILSLRDALERLMDRALAGEIEIGWINQERRLFSRTGHLMSPDRYDPAYGDWLAEDLDPHLQTLLGA</sequence>
<name>A0A382J4U2_9ZZZZ</name>
<evidence type="ECO:0000313" key="1">
    <source>
        <dbReference type="EMBL" id="SVC06818.1"/>
    </source>
</evidence>
<dbReference type="EMBL" id="UINC01071704">
    <property type="protein sequence ID" value="SVC06818.1"/>
    <property type="molecule type" value="Genomic_DNA"/>
</dbReference>
<protein>
    <submittedName>
        <fullName evidence="1">Uncharacterized protein</fullName>
    </submittedName>
</protein>
<proteinExistence type="predicted"/>
<feature type="non-terminal residue" evidence="1">
    <location>
        <position position="95"/>
    </location>
</feature>
<dbReference type="Gene3D" id="2.60.120.620">
    <property type="entry name" value="q2cbj1_9rhob like domain"/>
    <property type="match status" value="1"/>
</dbReference>
<dbReference type="AlphaFoldDB" id="A0A382J4U2"/>
<gene>
    <name evidence="1" type="ORF">METZ01_LOCUS259672</name>
</gene>
<organism evidence="1">
    <name type="scientific">marine metagenome</name>
    <dbReference type="NCBI Taxonomy" id="408172"/>
    <lineage>
        <taxon>unclassified sequences</taxon>
        <taxon>metagenomes</taxon>
        <taxon>ecological metagenomes</taxon>
    </lineage>
</organism>
<accession>A0A382J4U2</accession>
<reference evidence="1" key="1">
    <citation type="submission" date="2018-05" db="EMBL/GenBank/DDBJ databases">
        <authorList>
            <person name="Lanie J.A."/>
            <person name="Ng W.-L."/>
            <person name="Kazmierczak K.M."/>
            <person name="Andrzejewski T.M."/>
            <person name="Davidsen T.M."/>
            <person name="Wayne K.J."/>
            <person name="Tettelin H."/>
            <person name="Glass J.I."/>
            <person name="Rusch D."/>
            <person name="Podicherti R."/>
            <person name="Tsui H.-C.T."/>
            <person name="Winkler M.E."/>
        </authorList>
    </citation>
    <scope>NUCLEOTIDE SEQUENCE</scope>
</reference>